<dbReference type="STRING" id="1561998.A0A1I7UXU6"/>
<proteinExistence type="predicted"/>
<reference evidence="2" key="1">
    <citation type="submission" date="2016-11" db="UniProtKB">
        <authorList>
            <consortium name="WormBaseParasite"/>
        </authorList>
    </citation>
    <scope>IDENTIFICATION</scope>
</reference>
<dbReference type="AlphaFoldDB" id="A0A1I7UXU6"/>
<keyword evidence="1" id="KW-1185">Reference proteome</keyword>
<dbReference type="Proteomes" id="UP000095282">
    <property type="component" value="Unplaced"/>
</dbReference>
<organism evidence="1 2">
    <name type="scientific">Caenorhabditis tropicalis</name>
    <dbReference type="NCBI Taxonomy" id="1561998"/>
    <lineage>
        <taxon>Eukaryota</taxon>
        <taxon>Metazoa</taxon>
        <taxon>Ecdysozoa</taxon>
        <taxon>Nematoda</taxon>
        <taxon>Chromadorea</taxon>
        <taxon>Rhabditida</taxon>
        <taxon>Rhabditina</taxon>
        <taxon>Rhabditomorpha</taxon>
        <taxon>Rhabditoidea</taxon>
        <taxon>Rhabditidae</taxon>
        <taxon>Peloderinae</taxon>
        <taxon>Caenorhabditis</taxon>
    </lineage>
</organism>
<name>A0A1I7UXU6_9PELO</name>
<evidence type="ECO:0000313" key="1">
    <source>
        <dbReference type="Proteomes" id="UP000095282"/>
    </source>
</evidence>
<evidence type="ECO:0000313" key="2">
    <source>
        <dbReference type="WBParaSite" id="Csp11.Scaffold630.g20419.t1"/>
    </source>
</evidence>
<accession>A0A1I7UXU6</accession>
<dbReference type="eggNOG" id="KOG0395">
    <property type="taxonomic scope" value="Eukaryota"/>
</dbReference>
<dbReference type="WBParaSite" id="Csp11.Scaffold630.g20419.t1">
    <property type="protein sequence ID" value="Csp11.Scaffold630.g20419.t1"/>
    <property type="gene ID" value="Csp11.Scaffold630.g20419"/>
</dbReference>
<protein>
    <submittedName>
        <fullName evidence="2">PAZ domain-containing protein</fullName>
    </submittedName>
</protein>
<sequence length="137" mass="16334">MFNTPQPIANPARYLHLPDLPNIFYFRDNIVSLLANELYFQPCYTVERTNGYRYFKDRLWGMMHVLKKCQVRSSVVLPSDPYNNKNNAMLEMEFIQNSTFTSYTKHFHDISMEMKAKKAEVNEPYRIYRITEVCSDQ</sequence>